<keyword evidence="4" id="KW-0812">Transmembrane</keyword>
<keyword evidence="3" id="KW-1134">Transmembrane beta strand</keyword>
<dbReference type="Pfam" id="PF01103">
    <property type="entry name" value="Omp85"/>
    <property type="match status" value="1"/>
</dbReference>
<dbReference type="Proteomes" id="UP001648503">
    <property type="component" value="Unassembled WGS sequence"/>
</dbReference>
<evidence type="ECO:0000256" key="4">
    <source>
        <dbReference type="ARBA" id="ARBA00022692"/>
    </source>
</evidence>
<protein>
    <recommendedName>
        <fullName evidence="6">Bacterial surface antigen (D15) domain-containing protein</fullName>
    </recommendedName>
</protein>
<sequence length="450" mass="48223">MSQHDLSQLIIDSRNRKFAIKSVRVEGAVHTSDALLERITTPLLHAATLGDVVVGTRNVGDHLRRMGIFKTVGIVLDSPPGVDDAVNVVFQVEEAQRLFARTGADFGANDGSMNLSLNLRNIFGGAETLSANTSYAIDTSGPIYNKDSGDMAGASSHQAIFTTPIDADPNKLFEATGFQHSRNHTLTMSHHEKLTGVSLKLKNLGGLAKQEFSYDATWRENHDLASTASMSIRKDAGNSLKSSVSHTISFDSRDDPALPYSGLYLKAFQEVAGLGGDVRHIKGEADGQAIIPLLRGFSIATSLRGGLIVPWGGTSPRNRVNDRFFLGGPLSVRGFRQAGIGPKHDNDVLGGDLYWASGLSLLAPIPLLPMKPIKAQFFVNGGSLVPLDLNGSPSSNVQTLFGTPSICAGIGIAARFTIFRLEVNYSVPLTMCTTDSRKPGIQFGIGMNFM</sequence>
<comment type="similarity">
    <text evidence="2">Belongs to the SAM50/omp85 family.</text>
</comment>
<evidence type="ECO:0000256" key="3">
    <source>
        <dbReference type="ARBA" id="ARBA00022452"/>
    </source>
</evidence>
<evidence type="ECO:0000313" key="8">
    <source>
        <dbReference type="Proteomes" id="UP001648503"/>
    </source>
</evidence>
<dbReference type="PANTHER" id="PTHR12815:SF18">
    <property type="entry name" value="SORTING AND ASSEMBLY MACHINERY COMPONENT 50 HOMOLOG"/>
    <property type="match status" value="1"/>
</dbReference>
<comment type="caution">
    <text evidence="7">The sequence shown here is derived from an EMBL/GenBank/DDBJ whole genome shotgun (WGS) entry which is preliminary data.</text>
</comment>
<proteinExistence type="inferred from homology"/>
<accession>A0ABQ8FNY9</accession>
<reference evidence="7 8" key="1">
    <citation type="submission" date="2021-02" db="EMBL/GenBank/DDBJ databases">
        <title>Variation within the Batrachochytrium salamandrivorans European outbreak.</title>
        <authorList>
            <person name="Kelly M."/>
            <person name="Pasmans F."/>
            <person name="Shea T.P."/>
            <person name="Munoz J.F."/>
            <person name="Carranza S."/>
            <person name="Cuomo C.A."/>
            <person name="Martel A."/>
        </authorList>
    </citation>
    <scope>NUCLEOTIDE SEQUENCE [LARGE SCALE GENOMIC DNA]</scope>
    <source>
        <strain evidence="7 8">AMFP18/2</strain>
    </source>
</reference>
<keyword evidence="8" id="KW-1185">Reference proteome</keyword>
<evidence type="ECO:0000256" key="1">
    <source>
        <dbReference type="ARBA" id="ARBA00004374"/>
    </source>
</evidence>
<dbReference type="InterPro" id="IPR000184">
    <property type="entry name" value="Bac_surfAg_D15"/>
</dbReference>
<organism evidence="7 8">
    <name type="scientific">Batrachochytrium salamandrivorans</name>
    <dbReference type="NCBI Taxonomy" id="1357716"/>
    <lineage>
        <taxon>Eukaryota</taxon>
        <taxon>Fungi</taxon>
        <taxon>Fungi incertae sedis</taxon>
        <taxon>Chytridiomycota</taxon>
        <taxon>Chytridiomycota incertae sedis</taxon>
        <taxon>Chytridiomycetes</taxon>
        <taxon>Rhizophydiales</taxon>
        <taxon>Rhizophydiales incertae sedis</taxon>
        <taxon>Batrachochytrium</taxon>
    </lineage>
</organism>
<dbReference type="Gene3D" id="2.40.160.50">
    <property type="entry name" value="membrane protein fhac: a member of the omp85/tpsb transporter family"/>
    <property type="match status" value="1"/>
</dbReference>
<evidence type="ECO:0000313" key="7">
    <source>
        <dbReference type="EMBL" id="KAH6601615.1"/>
    </source>
</evidence>
<keyword evidence="5" id="KW-0472">Membrane</keyword>
<evidence type="ECO:0000259" key="6">
    <source>
        <dbReference type="Pfam" id="PF01103"/>
    </source>
</evidence>
<evidence type="ECO:0000256" key="5">
    <source>
        <dbReference type="ARBA" id="ARBA00023136"/>
    </source>
</evidence>
<feature type="domain" description="Bacterial surface antigen (D15)" evidence="6">
    <location>
        <begin position="121"/>
        <end position="449"/>
    </location>
</feature>
<name>A0ABQ8FNY9_9FUNG</name>
<gene>
    <name evidence="7" type="ORF">BASA50_001473</name>
</gene>
<dbReference type="EMBL" id="JAFCIX010000002">
    <property type="protein sequence ID" value="KAH6601615.1"/>
    <property type="molecule type" value="Genomic_DNA"/>
</dbReference>
<dbReference type="PANTHER" id="PTHR12815">
    <property type="entry name" value="SORTING AND ASSEMBLY MACHINERY SAMM50 PROTEIN FAMILY MEMBER"/>
    <property type="match status" value="1"/>
</dbReference>
<evidence type="ECO:0000256" key="2">
    <source>
        <dbReference type="ARBA" id="ARBA00010913"/>
    </source>
</evidence>
<comment type="subcellular location">
    <subcellularLocation>
        <location evidence="1">Mitochondrion outer membrane</location>
        <topology evidence="1">Multi-pass membrane protein</topology>
    </subcellularLocation>
</comment>
<dbReference type="InterPro" id="IPR039910">
    <property type="entry name" value="D15-like"/>
</dbReference>